<dbReference type="InterPro" id="IPR002355">
    <property type="entry name" value="Cu_oxidase_Cu_BS"/>
</dbReference>
<evidence type="ECO:0000313" key="3">
    <source>
        <dbReference type="EMBL" id="KAG5188323.1"/>
    </source>
</evidence>
<feature type="domain" description="Plastocyanin-like" evidence="2">
    <location>
        <begin position="384"/>
        <end position="485"/>
    </location>
</feature>
<dbReference type="InterPro" id="IPR011706">
    <property type="entry name" value="Cu-oxidase_C"/>
</dbReference>
<reference evidence="3" key="1">
    <citation type="submission" date="2021-02" db="EMBL/GenBank/DDBJ databases">
        <title>First Annotated Genome of the Yellow-green Alga Tribonema minus.</title>
        <authorList>
            <person name="Mahan K.M."/>
        </authorList>
    </citation>
    <scope>NUCLEOTIDE SEQUENCE</scope>
    <source>
        <strain evidence="3">UTEX B ZZ1240</strain>
    </source>
</reference>
<organism evidence="3 4">
    <name type="scientific">Tribonema minus</name>
    <dbReference type="NCBI Taxonomy" id="303371"/>
    <lineage>
        <taxon>Eukaryota</taxon>
        <taxon>Sar</taxon>
        <taxon>Stramenopiles</taxon>
        <taxon>Ochrophyta</taxon>
        <taxon>PX clade</taxon>
        <taxon>Xanthophyceae</taxon>
        <taxon>Tribonematales</taxon>
        <taxon>Tribonemataceae</taxon>
        <taxon>Tribonema</taxon>
    </lineage>
</organism>
<dbReference type="GO" id="GO:0016491">
    <property type="term" value="F:oxidoreductase activity"/>
    <property type="evidence" value="ECO:0007669"/>
    <property type="project" value="InterPro"/>
</dbReference>
<proteinExistence type="predicted"/>
<comment type="caution">
    <text evidence="3">The sequence shown here is derived from an EMBL/GenBank/DDBJ whole genome shotgun (WGS) entry which is preliminary data.</text>
</comment>
<sequence length="530" mass="55826">MPVLSWVPKAGGAPGVMAATLELSAVKLKTSRGTMRTFAWNGMIPGPLIRMKPCGVYHLTIKNGLEDWAVSDQNSAAGAPLNTLHDPSTTNVHLHGLHISGEAPGDDTFTVVEAGGENEFIYTIPCDHSGGTNCSALQTNGGAAGMLVIEPGEREIADMPVAYRSLPEQYLVIQDFSVKDLTTYSLVSGDAVFDTDIPDTFAAANGCAQRSGGAQITVAAGQWTRLRMLHAGSAQNAVITIEPAAAAATAAGAAGAAAAAVPRCDMVLLQKDGAWLGSVPRTVRGAAPGGAPALFFTPSSRNDVAIRCADAGVEHEIRYTQVNNSLRPDAEVIGTVTVTPDARPPAPDLPEWGPCRPAYLKDLTVLTPEQLGAAYPLELRQTINGAQFEGPDVIMHELTLGVPEQWLVTGTDQHPLHVHIGGVSAENQWDDAPDWLVVGDWMDSLSARGRVPILVHPERFSGPMVIHCHITSHADQGMMAVFTIKGRGADALTPPQLAMSAPAHSCMPVAIDVDLTGARKLLSAKRSQSL</sequence>
<dbReference type="OrthoDB" id="2121828at2759"/>
<evidence type="ECO:0000256" key="1">
    <source>
        <dbReference type="ARBA" id="ARBA00022723"/>
    </source>
</evidence>
<accession>A0A835Z8B6</accession>
<keyword evidence="4" id="KW-1185">Reference proteome</keyword>
<evidence type="ECO:0000259" key="2">
    <source>
        <dbReference type="Pfam" id="PF07731"/>
    </source>
</evidence>
<dbReference type="GO" id="GO:0005507">
    <property type="term" value="F:copper ion binding"/>
    <property type="evidence" value="ECO:0007669"/>
    <property type="project" value="InterPro"/>
</dbReference>
<dbReference type="Pfam" id="PF07731">
    <property type="entry name" value="Cu-oxidase_2"/>
    <property type="match status" value="1"/>
</dbReference>
<gene>
    <name evidence="3" type="ORF">JKP88DRAFT_304920</name>
</gene>
<evidence type="ECO:0000313" key="4">
    <source>
        <dbReference type="Proteomes" id="UP000664859"/>
    </source>
</evidence>
<dbReference type="SUPFAM" id="SSF49503">
    <property type="entry name" value="Cupredoxins"/>
    <property type="match status" value="3"/>
</dbReference>
<keyword evidence="1" id="KW-0479">Metal-binding</keyword>
<dbReference type="PROSITE" id="PS00080">
    <property type="entry name" value="MULTICOPPER_OXIDASE2"/>
    <property type="match status" value="1"/>
</dbReference>
<dbReference type="AlphaFoldDB" id="A0A835Z8B6"/>
<dbReference type="Gene3D" id="2.60.40.420">
    <property type="entry name" value="Cupredoxins - blue copper proteins"/>
    <property type="match status" value="2"/>
</dbReference>
<name>A0A835Z8B6_9STRA</name>
<protein>
    <recommendedName>
        <fullName evidence="2">Plastocyanin-like domain-containing protein</fullName>
    </recommendedName>
</protein>
<dbReference type="Proteomes" id="UP000664859">
    <property type="component" value="Unassembled WGS sequence"/>
</dbReference>
<dbReference type="EMBL" id="JAFCMP010000071">
    <property type="protein sequence ID" value="KAG5188323.1"/>
    <property type="molecule type" value="Genomic_DNA"/>
</dbReference>
<dbReference type="InterPro" id="IPR008972">
    <property type="entry name" value="Cupredoxin"/>
</dbReference>